<proteinExistence type="predicted"/>
<evidence type="ECO:0000313" key="1">
    <source>
        <dbReference type="EMBL" id="MBX19131.1"/>
    </source>
</evidence>
<name>A0A2P2LMC3_RHIMU</name>
<reference evidence="1" key="1">
    <citation type="submission" date="2018-02" db="EMBL/GenBank/DDBJ databases">
        <title>Rhizophora mucronata_Transcriptome.</title>
        <authorList>
            <person name="Meera S.P."/>
            <person name="Sreeshan A."/>
            <person name="Augustine A."/>
        </authorList>
    </citation>
    <scope>NUCLEOTIDE SEQUENCE</scope>
    <source>
        <tissue evidence="1">Leaf</tissue>
    </source>
</reference>
<dbReference type="AlphaFoldDB" id="A0A2P2LMC3"/>
<accession>A0A2P2LMC3</accession>
<organism evidence="1">
    <name type="scientific">Rhizophora mucronata</name>
    <name type="common">Asiatic mangrove</name>
    <dbReference type="NCBI Taxonomy" id="61149"/>
    <lineage>
        <taxon>Eukaryota</taxon>
        <taxon>Viridiplantae</taxon>
        <taxon>Streptophyta</taxon>
        <taxon>Embryophyta</taxon>
        <taxon>Tracheophyta</taxon>
        <taxon>Spermatophyta</taxon>
        <taxon>Magnoliopsida</taxon>
        <taxon>eudicotyledons</taxon>
        <taxon>Gunneridae</taxon>
        <taxon>Pentapetalae</taxon>
        <taxon>rosids</taxon>
        <taxon>fabids</taxon>
        <taxon>Malpighiales</taxon>
        <taxon>Rhizophoraceae</taxon>
        <taxon>Rhizophora</taxon>
    </lineage>
</organism>
<protein>
    <submittedName>
        <fullName evidence="1">Uncharacterized protein MANES_02G118800</fullName>
    </submittedName>
</protein>
<sequence>MISALVWKENWVKGNGMGREDSSHDFCFVWKQRCFELYFGNRPC</sequence>
<dbReference type="EMBL" id="GGEC01038647">
    <property type="protein sequence ID" value="MBX19131.1"/>
    <property type="molecule type" value="Transcribed_RNA"/>
</dbReference>